<dbReference type="PANTHER" id="PTHR24172:SF4">
    <property type="entry name" value="ANK_REP_REGION DOMAIN-CONTAINING PROTEIN"/>
    <property type="match status" value="1"/>
</dbReference>
<dbReference type="Proteomes" id="UP001195483">
    <property type="component" value="Unassembled WGS sequence"/>
</dbReference>
<dbReference type="Pfam" id="PF12796">
    <property type="entry name" value="Ank_2"/>
    <property type="match status" value="1"/>
</dbReference>
<accession>A0AAE0RM73</accession>
<proteinExistence type="predicted"/>
<evidence type="ECO:0000256" key="1">
    <source>
        <dbReference type="PROSITE-ProRule" id="PRU00023"/>
    </source>
</evidence>
<dbReference type="EMBL" id="JAEAOA010001691">
    <property type="protein sequence ID" value="KAK3576113.1"/>
    <property type="molecule type" value="Genomic_DNA"/>
</dbReference>
<comment type="caution">
    <text evidence="2">The sequence shown here is derived from an EMBL/GenBank/DDBJ whole genome shotgun (WGS) entry which is preliminary data.</text>
</comment>
<reference evidence="2" key="3">
    <citation type="submission" date="2023-05" db="EMBL/GenBank/DDBJ databases">
        <authorList>
            <person name="Smith C.H."/>
        </authorList>
    </citation>
    <scope>NUCLEOTIDE SEQUENCE</scope>
    <source>
        <strain evidence="2">CHS0354</strain>
        <tissue evidence="2">Mantle</tissue>
    </source>
</reference>
<keyword evidence="3" id="KW-1185">Reference proteome</keyword>
<dbReference type="AlphaFoldDB" id="A0AAE0RM73"/>
<dbReference type="SUPFAM" id="SSF48403">
    <property type="entry name" value="Ankyrin repeat"/>
    <property type="match status" value="2"/>
</dbReference>
<dbReference type="SMART" id="SM00248">
    <property type="entry name" value="ANK"/>
    <property type="match status" value="5"/>
</dbReference>
<keyword evidence="1" id="KW-0040">ANK repeat</keyword>
<name>A0AAE0RM73_9BIVA</name>
<dbReference type="InterPro" id="IPR036770">
    <property type="entry name" value="Ankyrin_rpt-contain_sf"/>
</dbReference>
<feature type="repeat" description="ANK" evidence="1">
    <location>
        <begin position="326"/>
        <end position="359"/>
    </location>
</feature>
<dbReference type="Gene3D" id="1.25.40.20">
    <property type="entry name" value="Ankyrin repeat-containing domain"/>
    <property type="match status" value="3"/>
</dbReference>
<dbReference type="PROSITE" id="PS50297">
    <property type="entry name" value="ANK_REP_REGION"/>
    <property type="match status" value="1"/>
</dbReference>
<dbReference type="PROSITE" id="PS50088">
    <property type="entry name" value="ANK_REPEAT"/>
    <property type="match status" value="1"/>
</dbReference>
<reference evidence="2" key="2">
    <citation type="journal article" date="2021" name="Genome Biol. Evol.">
        <title>Developing a high-quality reference genome for a parasitic bivalve with doubly uniparental inheritance (Bivalvia: Unionida).</title>
        <authorList>
            <person name="Smith C.H."/>
        </authorList>
    </citation>
    <scope>NUCLEOTIDE SEQUENCE</scope>
    <source>
        <strain evidence="2">CHS0354</strain>
        <tissue evidence="2">Mantle</tissue>
    </source>
</reference>
<sequence length="698" mass="79795">MSLRRSKLYQSIYDPSHTAIDVWKQCFDYINNKKDINIRDEENGGTILHALVENDDKFRSAVSIPAIYLVASSGLDLNVKDKEGNTCLHYVVRKKGAYRFMVALLRCGADPLIENSAGQTIEDILKTEMPDGWKEMIHWYNKFNPGLYHAVQGEKADKRLIERLLKSWCRTSVIRDGVELNLKDIIHKSRSDVKRILEEYADTNEFAIGMLSGKGFILKRWLDSGGETFAKVDLNTKDVSYQLSYKNYPEVPQPLLVAAWTMNDFEGVDVLMRLGADTSVLYTHENEDINPPKPAFFQLICGTPKPDDNIIQRIVLGSDMTARDLEGQTILFKAIETNQSDQFIQALFRYGADISQRDCNGRTVRDYAEYLKKTKYFHVIDHHVMQIVRNFDIESLEKLIFGGYDHIVDLTDEKGLNIMQAAMEKKTPPKELVDLLQKAKPLQEHMKKLVKAADYGSISKVKPLISRKLAASQDKCGRTVLHRAVLARSRDLVEFLIDNYPHIMDIQDNLGRTALHYMSLLMEGDCLADVMILKGASKSIKDAARRTPLDYQCDRCGKKTFLTLKQEIEGMDMNVYLARTNFEKNLRRSIRKGDMKKVSELIKGLQTSNGNINRFAKVLFDCLDYNQQDIVLFFIHAGMRTDVFKEYKSRVLSLTERAIELNSNNVVQLLMDIKEGKIQIKPKVPKPAMPDFTLYGLV</sequence>
<protein>
    <submittedName>
        <fullName evidence="2">Uncharacterized protein</fullName>
    </submittedName>
</protein>
<dbReference type="Pfam" id="PF00023">
    <property type="entry name" value="Ank"/>
    <property type="match status" value="1"/>
</dbReference>
<dbReference type="InterPro" id="IPR002110">
    <property type="entry name" value="Ankyrin_rpt"/>
</dbReference>
<dbReference type="PANTHER" id="PTHR24172">
    <property type="entry name" value="ANK_REP_REGION DOMAIN-CONTAINING PROTEIN"/>
    <property type="match status" value="1"/>
</dbReference>
<organism evidence="2 3">
    <name type="scientific">Potamilus streckersoni</name>
    <dbReference type="NCBI Taxonomy" id="2493646"/>
    <lineage>
        <taxon>Eukaryota</taxon>
        <taxon>Metazoa</taxon>
        <taxon>Spiralia</taxon>
        <taxon>Lophotrochozoa</taxon>
        <taxon>Mollusca</taxon>
        <taxon>Bivalvia</taxon>
        <taxon>Autobranchia</taxon>
        <taxon>Heteroconchia</taxon>
        <taxon>Palaeoheterodonta</taxon>
        <taxon>Unionida</taxon>
        <taxon>Unionoidea</taxon>
        <taxon>Unionidae</taxon>
        <taxon>Ambleminae</taxon>
        <taxon>Lampsilini</taxon>
        <taxon>Potamilus</taxon>
    </lineage>
</organism>
<evidence type="ECO:0000313" key="2">
    <source>
        <dbReference type="EMBL" id="KAK3576113.1"/>
    </source>
</evidence>
<evidence type="ECO:0000313" key="3">
    <source>
        <dbReference type="Proteomes" id="UP001195483"/>
    </source>
</evidence>
<gene>
    <name evidence="2" type="ORF">CHS0354_028011</name>
</gene>
<reference evidence="2" key="1">
    <citation type="journal article" date="2021" name="Genome Biol. Evol.">
        <title>A High-Quality Reference Genome for a Parasitic Bivalve with Doubly Uniparental Inheritance (Bivalvia: Unionida).</title>
        <authorList>
            <person name="Smith C.H."/>
        </authorList>
    </citation>
    <scope>NUCLEOTIDE SEQUENCE</scope>
    <source>
        <strain evidence="2">CHS0354</strain>
    </source>
</reference>